<accession>A0A832H5L7</accession>
<gene>
    <name evidence="1" type="ORF">ENR47_10350</name>
</gene>
<protein>
    <submittedName>
        <fullName evidence="1">Uncharacterized protein</fullName>
    </submittedName>
</protein>
<sequence>MSTKQLAPNLLIYAMRYYFALTSVRLSAHVEVPNPPLPKLNWLTLANAANLALRPTCLFFIYLTLRNLGMFTARLYTERWSV</sequence>
<dbReference type="EMBL" id="DSRD01000647">
    <property type="protein sequence ID" value="HGW94666.1"/>
    <property type="molecule type" value="Genomic_DNA"/>
</dbReference>
<comment type="caution">
    <text evidence="1">The sequence shown here is derived from an EMBL/GenBank/DDBJ whole genome shotgun (WGS) entry which is preliminary data.</text>
</comment>
<reference evidence="1" key="1">
    <citation type="journal article" date="2020" name="mSystems">
        <title>Genome- and Community-Level Interaction Insights into Carbon Utilization and Element Cycling Functions of Hydrothermarchaeota in Hydrothermal Sediment.</title>
        <authorList>
            <person name="Zhou Z."/>
            <person name="Liu Y."/>
            <person name="Xu W."/>
            <person name="Pan J."/>
            <person name="Luo Z.H."/>
            <person name="Li M."/>
        </authorList>
    </citation>
    <scope>NUCLEOTIDE SEQUENCE [LARGE SCALE GENOMIC DNA]</scope>
    <source>
        <strain evidence="1">SpSt-402</strain>
    </source>
</reference>
<dbReference type="AlphaFoldDB" id="A0A832H5L7"/>
<proteinExistence type="predicted"/>
<organism evidence="1">
    <name type="scientific">Oscillatoriales cyanobacterium SpSt-402</name>
    <dbReference type="NCBI Taxonomy" id="2282168"/>
    <lineage>
        <taxon>Bacteria</taxon>
        <taxon>Bacillati</taxon>
        <taxon>Cyanobacteriota</taxon>
        <taxon>Cyanophyceae</taxon>
        <taxon>Oscillatoriophycideae</taxon>
        <taxon>Oscillatoriales</taxon>
    </lineage>
</organism>
<evidence type="ECO:0000313" key="1">
    <source>
        <dbReference type="EMBL" id="HGW94666.1"/>
    </source>
</evidence>
<name>A0A832H5L7_9CYAN</name>